<gene>
    <name evidence="2" type="ORF">H0193_09625</name>
</gene>
<dbReference type="Proteomes" id="UP000523682">
    <property type="component" value="Unassembled WGS sequence"/>
</dbReference>
<sequence>MRHEKLRSRKPSTNPKYATSPSTTHYRGTSPARMQASRFRNKQRIPMIPAY</sequence>
<comment type="caution">
    <text evidence="2">The sequence shown here is derived from an EMBL/GenBank/DDBJ whole genome shotgun (WGS) entry which is preliminary data.</text>
</comment>
<dbReference type="RefSeq" id="WP_181889732.1">
    <property type="nucleotide sequence ID" value="NZ_CP170998.1"/>
</dbReference>
<keyword evidence="3" id="KW-1185">Reference proteome</keyword>
<accession>A0A7W2I4F4</accession>
<evidence type="ECO:0000313" key="2">
    <source>
        <dbReference type="EMBL" id="MBA5245058.1"/>
    </source>
</evidence>
<evidence type="ECO:0000256" key="1">
    <source>
        <dbReference type="SAM" id="MobiDB-lite"/>
    </source>
</evidence>
<dbReference type="AlphaFoldDB" id="A0A7W2I4F4"/>
<feature type="compositionally biased region" description="Basic residues" evidence="1">
    <location>
        <begin position="1"/>
        <end position="10"/>
    </location>
</feature>
<feature type="compositionally biased region" description="Polar residues" evidence="1">
    <location>
        <begin position="11"/>
        <end position="27"/>
    </location>
</feature>
<protein>
    <submittedName>
        <fullName evidence="2">Uncharacterized protein</fullName>
    </submittedName>
</protein>
<evidence type="ECO:0000313" key="3">
    <source>
        <dbReference type="Proteomes" id="UP000523682"/>
    </source>
</evidence>
<dbReference type="EMBL" id="JACDTZ010000002">
    <property type="protein sequence ID" value="MBA5245058.1"/>
    <property type="molecule type" value="Genomic_DNA"/>
</dbReference>
<proteinExistence type="predicted"/>
<feature type="region of interest" description="Disordered" evidence="1">
    <location>
        <begin position="1"/>
        <end position="51"/>
    </location>
</feature>
<name>A0A7W2I4F4_9CORY</name>
<reference evidence="2 3" key="1">
    <citation type="submission" date="2020-07" db="EMBL/GenBank/DDBJ databases">
        <title>Draft genome and description of Corynebacterium haemomassiliense strain Marseile-Q3615 sp. nov.</title>
        <authorList>
            <person name="Boxberger M."/>
            <person name="La Scola B."/>
        </authorList>
    </citation>
    <scope>NUCLEOTIDE SEQUENCE [LARGE SCALE GENOMIC DNA]</scope>
    <source>
        <strain evidence="2 3">Marseille-Q3615</strain>
    </source>
</reference>
<organism evidence="2 3">
    <name type="scientific">Corynebacterium haemomassiliense</name>
    <dbReference type="NCBI Taxonomy" id="2754726"/>
    <lineage>
        <taxon>Bacteria</taxon>
        <taxon>Bacillati</taxon>
        <taxon>Actinomycetota</taxon>
        <taxon>Actinomycetes</taxon>
        <taxon>Mycobacteriales</taxon>
        <taxon>Corynebacteriaceae</taxon>
        <taxon>Corynebacterium</taxon>
    </lineage>
</organism>